<feature type="transmembrane region" description="Helical" evidence="10">
    <location>
        <begin position="111"/>
        <end position="130"/>
    </location>
</feature>
<evidence type="ECO:0000313" key="14">
    <source>
        <dbReference type="Proteomes" id="UP000053097"/>
    </source>
</evidence>
<proteinExistence type="predicted"/>
<dbReference type="CDD" id="cd18579">
    <property type="entry name" value="ABC_6TM_ABCC_D1"/>
    <property type="match status" value="1"/>
</dbReference>
<feature type="transmembrane region" description="Helical" evidence="10">
    <location>
        <begin position="142"/>
        <end position="163"/>
    </location>
</feature>
<dbReference type="GO" id="GO:0140359">
    <property type="term" value="F:ABC-type transporter activity"/>
    <property type="evidence" value="ECO:0007669"/>
    <property type="project" value="InterPro"/>
</dbReference>
<evidence type="ECO:0000256" key="9">
    <source>
        <dbReference type="SAM" id="MobiDB-lite"/>
    </source>
</evidence>
<sequence>MNKDSSGMKKNPKETANLISQLFFWAWNRELEKLKKLEYTVTKDGQKKPLKKNDRPKLYKAIFRAFWLPYSIVGIFVFIQCSILRVIQPFLQGQIINYFNMNEADRDSEQSTLLYVIYLVICTAVMVAVAHHSNLVMQQIGMRVRVACCSLIYRKMVIVGYIMWEQIGISTFVGIGLLLVIAIPIQGSFSLLSRRIRAIIAPQTDRRVQLMSELIAGIQVVKMYAWEKPFTKIVSLARKLEIQKIQFQSFVRAAYLAIIVFTERLLLYFTLLSFILLGNELTANVTYTLSVFFNLLQLVTALYFPMGLNFLAETIVSMNRLEEILLMEEVNMERPEMITESQTVLQKSNVAEPQGDKYIARNESAELTQSQENPVCVDLRRVSANWINGQLPPTLCNISMTIKPGNLCALVGPVGSGKSSVLHLLLRELNPGAGTIVFTQTLSENIAKNKLSNGYFADNPNLRISYASQEAWLFGGTVRENILFGQPYDKDRYVQVTNVCALIKDFRQFPQGDMTIVGDRGVSLSGGQRARINLARAVYRQADLYLLDDPLSAVDTHVARHLYKKCITEYLHNKTRILVTHQLQFLKQADHIVMLDRYSDVDEYVGNNLEGEEMEHGQLSSKVFKEYLLHGGGYFMLFILLMLFVISQVATSGNDYWVSYWTNMEALRRSDTNSNMPASDPRHMRNNSLLESIFTLDSDGLISTIDALKVYTFCIVSCTITTLIRSFLFMKICMNASRNLHNSMFSNLIQTRMSFFNTNPSAKSPVYSHINSTLNGLPTIRSSGDSIEKMMRNQFDVLQDYNSGAWYLVLVCQELLGFMLDLIVCVFIACLCFSFVFLAEYGNVLSADVGLGISQALILTGTLQFGIRQLAESFSLLTAVERILQYTKLPKEEIINSSDPPPPTWPSQGRLIFKNVNMKYDKDDPPVLKNLNISIEPGWKVGVVGRTGAGKSSLISALFRLFNEGMEGEIRIDGRDTSTVNLQELRSKISIIPQEPVLFSESLRYNLDPFNKYDDVMLWEVLRQVELNDVALDQPVLYGGHNFSVGQRQLICLARAILRNNRLLVLDEATANIDSTTDALIQDTIRRNFKECTVITIAHRLNTIIDSDRIIVMEGGHIVEFGTPYELLRDKPDGYFSQMVQKTGSQMAQNLLQQAEKAYRKNNDLDLSSQNSDDSNVTVTEQSAL</sequence>
<keyword evidence="3 10" id="KW-0812">Transmembrane</keyword>
<feature type="domain" description="ABC transporter" evidence="11">
    <location>
        <begin position="911"/>
        <end position="1140"/>
    </location>
</feature>
<dbReference type="InterPro" id="IPR036640">
    <property type="entry name" value="ABC1_TM_sf"/>
</dbReference>
<dbReference type="OrthoDB" id="6500128at2759"/>
<feature type="domain" description="ABC transporter" evidence="11">
    <location>
        <begin position="377"/>
        <end position="622"/>
    </location>
</feature>
<dbReference type="SMART" id="SM00382">
    <property type="entry name" value="AAA"/>
    <property type="match status" value="2"/>
</dbReference>
<evidence type="ECO:0000256" key="8">
    <source>
        <dbReference type="ARBA" id="ARBA00023136"/>
    </source>
</evidence>
<keyword evidence="4" id="KW-0677">Repeat</keyword>
<keyword evidence="14" id="KW-1185">Reference proteome</keyword>
<dbReference type="Pfam" id="PF00005">
    <property type="entry name" value="ABC_tran"/>
    <property type="match status" value="2"/>
</dbReference>
<gene>
    <name evidence="13" type="ORF">X777_07512</name>
</gene>
<evidence type="ECO:0000256" key="10">
    <source>
        <dbReference type="SAM" id="Phobius"/>
    </source>
</evidence>
<feature type="transmembrane region" description="Helical" evidence="10">
    <location>
        <begin position="169"/>
        <end position="192"/>
    </location>
</feature>
<keyword evidence="2" id="KW-0813">Transport</keyword>
<evidence type="ECO:0000256" key="3">
    <source>
        <dbReference type="ARBA" id="ARBA00022692"/>
    </source>
</evidence>
<feature type="transmembrane region" description="Helical" evidence="10">
    <location>
        <begin position="710"/>
        <end position="728"/>
    </location>
</feature>
<dbReference type="EMBL" id="KK107019">
    <property type="protein sequence ID" value="EZA62697.1"/>
    <property type="molecule type" value="Genomic_DNA"/>
</dbReference>
<feature type="transmembrane region" description="Helical" evidence="10">
    <location>
        <begin position="815"/>
        <end position="837"/>
    </location>
</feature>
<keyword evidence="6" id="KW-0067">ATP-binding</keyword>
<dbReference type="CDD" id="cd03250">
    <property type="entry name" value="ABCC_MRP_domain1"/>
    <property type="match status" value="1"/>
</dbReference>
<organism evidence="13 14">
    <name type="scientific">Ooceraea biroi</name>
    <name type="common">Clonal raider ant</name>
    <name type="synonym">Cerapachys biroi</name>
    <dbReference type="NCBI Taxonomy" id="2015173"/>
    <lineage>
        <taxon>Eukaryota</taxon>
        <taxon>Metazoa</taxon>
        <taxon>Ecdysozoa</taxon>
        <taxon>Arthropoda</taxon>
        <taxon>Hexapoda</taxon>
        <taxon>Insecta</taxon>
        <taxon>Pterygota</taxon>
        <taxon>Neoptera</taxon>
        <taxon>Endopterygota</taxon>
        <taxon>Hymenoptera</taxon>
        <taxon>Apocrita</taxon>
        <taxon>Aculeata</taxon>
        <taxon>Formicoidea</taxon>
        <taxon>Formicidae</taxon>
        <taxon>Dorylinae</taxon>
        <taxon>Ooceraea</taxon>
    </lineage>
</organism>
<evidence type="ECO:0000256" key="7">
    <source>
        <dbReference type="ARBA" id="ARBA00022989"/>
    </source>
</evidence>
<dbReference type="SUPFAM" id="SSF90123">
    <property type="entry name" value="ABC transporter transmembrane region"/>
    <property type="match status" value="2"/>
</dbReference>
<dbReference type="FunFam" id="3.40.50.300:FF:000973">
    <property type="entry name" value="Multidrug resistance-associated protein 4"/>
    <property type="match status" value="1"/>
</dbReference>
<dbReference type="OMA" id="FMKICMN"/>
<dbReference type="PANTHER" id="PTHR24223">
    <property type="entry name" value="ATP-BINDING CASSETTE SUB-FAMILY C"/>
    <property type="match status" value="1"/>
</dbReference>
<evidence type="ECO:0000256" key="4">
    <source>
        <dbReference type="ARBA" id="ARBA00022737"/>
    </source>
</evidence>
<protein>
    <submittedName>
        <fullName evidence="13">Multidrug resistance-associated protein</fullName>
    </submittedName>
</protein>
<dbReference type="PROSITE" id="PS50893">
    <property type="entry name" value="ABC_TRANSPORTER_2"/>
    <property type="match status" value="2"/>
</dbReference>
<feature type="domain" description="ABC transmembrane type-1" evidence="12">
    <location>
        <begin position="638"/>
        <end position="761"/>
    </location>
</feature>
<evidence type="ECO:0000256" key="1">
    <source>
        <dbReference type="ARBA" id="ARBA00004141"/>
    </source>
</evidence>
<dbReference type="Gene3D" id="3.40.50.300">
    <property type="entry name" value="P-loop containing nucleotide triphosphate hydrolases"/>
    <property type="match status" value="2"/>
</dbReference>
<dbReference type="GO" id="GO:0016020">
    <property type="term" value="C:membrane"/>
    <property type="evidence" value="ECO:0007669"/>
    <property type="project" value="UniProtKB-SubCell"/>
</dbReference>
<feature type="transmembrane region" description="Helical" evidence="10">
    <location>
        <begin position="253"/>
        <end position="277"/>
    </location>
</feature>
<dbReference type="GO" id="GO:0016887">
    <property type="term" value="F:ATP hydrolysis activity"/>
    <property type="evidence" value="ECO:0007669"/>
    <property type="project" value="InterPro"/>
</dbReference>
<dbReference type="InterPro" id="IPR003593">
    <property type="entry name" value="AAA+_ATPase"/>
</dbReference>
<keyword evidence="5" id="KW-0547">Nucleotide-binding</keyword>
<feature type="domain" description="ABC transmembrane type-1" evidence="12">
    <location>
        <begin position="156"/>
        <end position="307"/>
    </location>
</feature>
<dbReference type="InterPro" id="IPR050173">
    <property type="entry name" value="ABC_transporter_C-like"/>
</dbReference>
<comment type="subcellular location">
    <subcellularLocation>
        <location evidence="1">Membrane</location>
        <topology evidence="1">Multi-pass membrane protein</topology>
    </subcellularLocation>
</comment>
<dbReference type="FunFam" id="3.40.50.300:FF:000163">
    <property type="entry name" value="Multidrug resistance-associated protein member 4"/>
    <property type="match status" value="1"/>
</dbReference>
<evidence type="ECO:0000256" key="2">
    <source>
        <dbReference type="ARBA" id="ARBA00022448"/>
    </source>
</evidence>
<dbReference type="InterPro" id="IPR017871">
    <property type="entry name" value="ABC_transporter-like_CS"/>
</dbReference>
<feature type="transmembrane region" description="Helical" evidence="10">
    <location>
        <begin position="627"/>
        <end position="650"/>
    </location>
</feature>
<dbReference type="InterPro" id="IPR027417">
    <property type="entry name" value="P-loop_NTPase"/>
</dbReference>
<accession>A0A026X369</accession>
<dbReference type="InterPro" id="IPR044746">
    <property type="entry name" value="ABCC_6TM_D1"/>
</dbReference>
<evidence type="ECO:0000256" key="6">
    <source>
        <dbReference type="ARBA" id="ARBA00022840"/>
    </source>
</evidence>
<feature type="region of interest" description="Disordered" evidence="9">
    <location>
        <begin position="1165"/>
        <end position="1185"/>
    </location>
</feature>
<dbReference type="InterPro" id="IPR003439">
    <property type="entry name" value="ABC_transporter-like_ATP-bd"/>
</dbReference>
<dbReference type="STRING" id="2015173.A0A026X369"/>
<keyword evidence="8 10" id="KW-0472">Membrane</keyword>
<evidence type="ECO:0000259" key="11">
    <source>
        <dbReference type="PROSITE" id="PS50893"/>
    </source>
</evidence>
<evidence type="ECO:0000313" key="13">
    <source>
        <dbReference type="EMBL" id="EZA62697.1"/>
    </source>
</evidence>
<reference evidence="13 14" key="1">
    <citation type="journal article" date="2014" name="Curr. Biol.">
        <title>The genome of the clonal raider ant Cerapachys biroi.</title>
        <authorList>
            <person name="Oxley P.R."/>
            <person name="Ji L."/>
            <person name="Fetter-Pruneda I."/>
            <person name="McKenzie S.K."/>
            <person name="Li C."/>
            <person name="Hu H."/>
            <person name="Zhang G."/>
            <person name="Kronauer D.J."/>
        </authorList>
    </citation>
    <scope>NUCLEOTIDE SEQUENCE [LARGE SCALE GENOMIC DNA]</scope>
</reference>
<dbReference type="Pfam" id="PF00664">
    <property type="entry name" value="ABC_membrane"/>
    <property type="match status" value="2"/>
</dbReference>
<dbReference type="SUPFAM" id="SSF52540">
    <property type="entry name" value="P-loop containing nucleoside triphosphate hydrolases"/>
    <property type="match status" value="2"/>
</dbReference>
<name>A0A026X369_OOCBI</name>
<keyword evidence="7 10" id="KW-1133">Transmembrane helix</keyword>
<dbReference type="CDD" id="cd03244">
    <property type="entry name" value="ABCC_MRP_domain2"/>
    <property type="match status" value="1"/>
</dbReference>
<evidence type="ECO:0000259" key="12">
    <source>
        <dbReference type="PROSITE" id="PS50929"/>
    </source>
</evidence>
<dbReference type="PANTHER" id="PTHR24223:SF415">
    <property type="entry name" value="FI20190P1"/>
    <property type="match status" value="1"/>
</dbReference>
<dbReference type="Gene3D" id="1.20.1560.10">
    <property type="entry name" value="ABC transporter type 1, transmembrane domain"/>
    <property type="match status" value="3"/>
</dbReference>
<dbReference type="PROSITE" id="PS50929">
    <property type="entry name" value="ABC_TM1F"/>
    <property type="match status" value="2"/>
</dbReference>
<dbReference type="PROSITE" id="PS00211">
    <property type="entry name" value="ABC_TRANSPORTER_1"/>
    <property type="match status" value="2"/>
</dbReference>
<feature type="transmembrane region" description="Helical" evidence="10">
    <location>
        <begin position="289"/>
        <end position="311"/>
    </location>
</feature>
<dbReference type="Proteomes" id="UP000053097">
    <property type="component" value="Unassembled WGS sequence"/>
</dbReference>
<feature type="transmembrane region" description="Helical" evidence="10">
    <location>
        <begin position="65"/>
        <end position="91"/>
    </location>
</feature>
<dbReference type="InterPro" id="IPR011527">
    <property type="entry name" value="ABC1_TM_dom"/>
</dbReference>
<feature type="compositionally biased region" description="Low complexity" evidence="9">
    <location>
        <begin position="1165"/>
        <end position="1176"/>
    </location>
</feature>
<dbReference type="AlphaFoldDB" id="A0A026X369"/>
<evidence type="ECO:0000256" key="5">
    <source>
        <dbReference type="ARBA" id="ARBA00022741"/>
    </source>
</evidence>
<dbReference type="GO" id="GO:0005524">
    <property type="term" value="F:ATP binding"/>
    <property type="evidence" value="ECO:0007669"/>
    <property type="project" value="UniProtKB-KW"/>
</dbReference>